<name>A0A7G9SMQ7_9GAMM</name>
<dbReference type="InterPro" id="IPR042095">
    <property type="entry name" value="SUMF_sf"/>
</dbReference>
<evidence type="ECO:0000313" key="2">
    <source>
        <dbReference type="EMBL" id="QNN69132.1"/>
    </source>
</evidence>
<organism evidence="2 3">
    <name type="scientific">Thermomonas carbonis</name>
    <dbReference type="NCBI Taxonomy" id="1463158"/>
    <lineage>
        <taxon>Bacteria</taxon>
        <taxon>Pseudomonadati</taxon>
        <taxon>Pseudomonadota</taxon>
        <taxon>Gammaproteobacteria</taxon>
        <taxon>Lysobacterales</taxon>
        <taxon>Lysobacteraceae</taxon>
        <taxon>Thermomonas</taxon>
    </lineage>
</organism>
<reference evidence="2 3" key="1">
    <citation type="submission" date="2020-08" db="EMBL/GenBank/DDBJ databases">
        <title>Genome sequence of Thermomonas carbonis KCTC 42013T.</title>
        <authorList>
            <person name="Hyun D.-W."/>
            <person name="Bae J.-W."/>
        </authorList>
    </citation>
    <scope>NUCLEOTIDE SEQUENCE [LARGE SCALE GENOMIC DNA]</scope>
    <source>
        <strain evidence="2 3">KCTC 42013</strain>
    </source>
</reference>
<dbReference type="Proteomes" id="UP000515804">
    <property type="component" value="Chromosome"/>
</dbReference>
<dbReference type="PANTHER" id="PTHR23150">
    <property type="entry name" value="SULFATASE MODIFYING FACTOR 1, 2"/>
    <property type="match status" value="1"/>
</dbReference>
<proteinExistence type="predicted"/>
<dbReference type="KEGG" id="tcn:H9L16_10520"/>
<dbReference type="Pfam" id="PF03781">
    <property type="entry name" value="FGE-sulfatase"/>
    <property type="match status" value="1"/>
</dbReference>
<dbReference type="GO" id="GO:0120147">
    <property type="term" value="F:formylglycine-generating oxidase activity"/>
    <property type="evidence" value="ECO:0007669"/>
    <property type="project" value="TreeGrafter"/>
</dbReference>
<keyword evidence="3" id="KW-1185">Reference proteome</keyword>
<feature type="domain" description="Sulfatase-modifying factor enzyme-like" evidence="1">
    <location>
        <begin position="302"/>
        <end position="514"/>
    </location>
</feature>
<dbReference type="AlphaFoldDB" id="A0A7G9SMQ7"/>
<evidence type="ECO:0000313" key="3">
    <source>
        <dbReference type="Proteomes" id="UP000515804"/>
    </source>
</evidence>
<dbReference type="RefSeq" id="WP_187551655.1">
    <property type="nucleotide sequence ID" value="NZ_BMZL01000002.1"/>
</dbReference>
<dbReference type="PANTHER" id="PTHR23150:SF19">
    <property type="entry name" value="FORMYLGLYCINE-GENERATING ENZYME"/>
    <property type="match status" value="1"/>
</dbReference>
<accession>A0A7G9SMQ7</accession>
<protein>
    <submittedName>
        <fullName evidence="2">SUMF1/EgtB/PvdO family nonheme iron enzyme</fullName>
    </submittedName>
</protein>
<dbReference type="InterPro" id="IPR051043">
    <property type="entry name" value="Sulfatase_Mod_Factor_Kinase"/>
</dbReference>
<gene>
    <name evidence="2" type="ORF">H9L16_10520</name>
</gene>
<dbReference type="InterPro" id="IPR005532">
    <property type="entry name" value="SUMF_dom"/>
</dbReference>
<sequence length="529" mass="59192">MQALTPVQAVEPQWLGDIATALATAKSKGRMVVLKPTGQGYDTEDNWCPAAFHTRAVSLADPNVSTLIASAFVPLRFSMQSFGHGADAAGITFVREYTDPVQRCLPPDLFVLNPDEEVVGRLRFDATPEQTFDFLMTTLRAHPQLAPEGDPLSDHYYDLTQPEQQRLADLQARWRAGERSSLIAPLQDWLAQHDDWPHGVATATTLLGWAHQHAGHFVAANALLTEVVETHATHPIRHQARYSRLSAENWVIGRNPFLEGAPQPQLGIDFPVSSPFEAVRKRRIHEMREDPRYLWSASGLPLVRIPAGVFIMGGQPALFPRELPLREVTISKPFLMSAWPITRGLWRKFRPQAVPTPGDRLADDVPIAQITREDALAFCEFLTERDGLRYRLPTEAEWEYASRGGLAGAPHPWGHQPPDETLCNWEDSFGVPVASYPPNDFGLFEMVGNTREWTADVYLDDAYSRTAYEVTDPYVDEDPRTTRDRGDGSALYTLRGGVNGLPYCKQMMRCALRMTGRDASIRLVVSQDD</sequence>
<dbReference type="EMBL" id="CP060719">
    <property type="protein sequence ID" value="QNN69132.1"/>
    <property type="molecule type" value="Genomic_DNA"/>
</dbReference>
<dbReference type="InterPro" id="IPR016187">
    <property type="entry name" value="CTDL_fold"/>
</dbReference>
<evidence type="ECO:0000259" key="1">
    <source>
        <dbReference type="Pfam" id="PF03781"/>
    </source>
</evidence>
<dbReference type="SUPFAM" id="SSF56436">
    <property type="entry name" value="C-type lectin-like"/>
    <property type="match status" value="1"/>
</dbReference>
<dbReference type="Gene3D" id="3.90.1580.10">
    <property type="entry name" value="paralog of FGE (formylglycine-generating enzyme)"/>
    <property type="match status" value="1"/>
</dbReference>